<feature type="compositionally biased region" description="Low complexity" evidence="1">
    <location>
        <begin position="222"/>
        <end position="231"/>
    </location>
</feature>
<name>A0A836B0U5_CHLIN</name>
<proteinExistence type="predicted"/>
<protein>
    <submittedName>
        <fullName evidence="2">Uncharacterized protein</fullName>
    </submittedName>
</protein>
<accession>A0A836B0U5</accession>
<evidence type="ECO:0000313" key="2">
    <source>
        <dbReference type="EMBL" id="KAG2444455.1"/>
    </source>
</evidence>
<evidence type="ECO:0000256" key="1">
    <source>
        <dbReference type="SAM" id="MobiDB-lite"/>
    </source>
</evidence>
<dbReference type="OrthoDB" id="539363at2759"/>
<organism evidence="2 3">
    <name type="scientific">Chlamydomonas incerta</name>
    <dbReference type="NCBI Taxonomy" id="51695"/>
    <lineage>
        <taxon>Eukaryota</taxon>
        <taxon>Viridiplantae</taxon>
        <taxon>Chlorophyta</taxon>
        <taxon>core chlorophytes</taxon>
        <taxon>Chlorophyceae</taxon>
        <taxon>CS clade</taxon>
        <taxon>Chlamydomonadales</taxon>
        <taxon>Chlamydomonadaceae</taxon>
        <taxon>Chlamydomonas</taxon>
    </lineage>
</organism>
<feature type="compositionally biased region" description="Gly residues" evidence="1">
    <location>
        <begin position="232"/>
        <end position="242"/>
    </location>
</feature>
<reference evidence="2" key="1">
    <citation type="journal article" date="2020" name="bioRxiv">
        <title>Comparative genomics of Chlamydomonas.</title>
        <authorList>
            <person name="Craig R.J."/>
            <person name="Hasan A.R."/>
            <person name="Ness R.W."/>
            <person name="Keightley P.D."/>
        </authorList>
    </citation>
    <scope>NUCLEOTIDE SEQUENCE</scope>
    <source>
        <strain evidence="2">SAG 7.73</strain>
    </source>
</reference>
<feature type="region of interest" description="Disordered" evidence="1">
    <location>
        <begin position="218"/>
        <end position="268"/>
    </location>
</feature>
<dbReference type="AlphaFoldDB" id="A0A836B0U5"/>
<dbReference type="EMBL" id="JAEHOC010000002">
    <property type="protein sequence ID" value="KAG2444455.1"/>
    <property type="molecule type" value="Genomic_DNA"/>
</dbReference>
<evidence type="ECO:0000313" key="3">
    <source>
        <dbReference type="Proteomes" id="UP000650467"/>
    </source>
</evidence>
<gene>
    <name evidence="2" type="ORF">HXX76_001208</name>
</gene>
<dbReference type="Proteomes" id="UP000650467">
    <property type="component" value="Unassembled WGS sequence"/>
</dbReference>
<comment type="caution">
    <text evidence="2">The sequence shown here is derived from an EMBL/GenBank/DDBJ whole genome shotgun (WGS) entry which is preliminary data.</text>
</comment>
<sequence>MPSPPPSPPPMFCPRLTPYPGLASVQVLPCDAEYPVPDVCGLGILNGTRIKFGPGDVLAVEYANLNSSRAALSRLVLSAERLAFSSAWAREDWAAPAAMILLASGLCEGPGTAALSNCLHGLYHGVPQYRACPGCFGLGVVRELGVPAEATGVWEGEAAGAGDTSYYRSQLPLDAPSLFYFVASVSSHVVEVNYARVARLLYMRGTAAAFMPPSGLSYTNVTRSNTTRNSTGGEGSGSGGASGNATEPAADGGRGGGAGSNASNTSSPMPAAAELVAVPSPRQPASKLTSGVKGTRCCGTAGLLAAAGAVALWLARA</sequence>
<keyword evidence="3" id="KW-1185">Reference proteome</keyword>